<dbReference type="Proteomes" id="UP000184147">
    <property type="component" value="Unassembled WGS sequence"/>
</dbReference>
<proteinExistence type="predicted"/>
<name>A0A1M5AV28_9FLAO</name>
<keyword evidence="2" id="KW-1185">Reference proteome</keyword>
<reference evidence="1 2" key="1">
    <citation type="submission" date="2016-11" db="EMBL/GenBank/DDBJ databases">
        <authorList>
            <person name="Jaros S."/>
            <person name="Januszkiewicz K."/>
            <person name="Wedrychowicz H."/>
        </authorList>
    </citation>
    <scope>NUCLEOTIDE SEQUENCE [LARGE SCALE GENOMIC DNA]</scope>
    <source>
        <strain evidence="1 2">DSM 25660</strain>
    </source>
</reference>
<gene>
    <name evidence="1" type="ORF">SAMN05444377_1077</name>
</gene>
<dbReference type="AlphaFoldDB" id="A0A1M5AV28"/>
<evidence type="ECO:0000313" key="1">
    <source>
        <dbReference type="EMBL" id="SHF34121.1"/>
    </source>
</evidence>
<dbReference type="EMBL" id="FQVQ01000007">
    <property type="protein sequence ID" value="SHF34121.1"/>
    <property type="molecule type" value="Genomic_DNA"/>
</dbReference>
<protein>
    <submittedName>
        <fullName evidence="1">Uncharacterized protein</fullName>
    </submittedName>
</protein>
<accession>A0A1M5AV28</accession>
<dbReference type="STRING" id="1124188.SAMN05444377_1077"/>
<evidence type="ECO:0000313" key="2">
    <source>
        <dbReference type="Proteomes" id="UP000184147"/>
    </source>
</evidence>
<sequence length="81" mass="9592">MRILFFIFFTNLCFSQLINDKGYFLQIITTQKINDTTLTQQNSNIIFIPFKTINQKLNGYTKEKVLKGYKKWGIGIIMYLD</sequence>
<organism evidence="1 2">
    <name type="scientific">Flavobacterium fontis</name>
    <dbReference type="NCBI Taxonomy" id="1124188"/>
    <lineage>
        <taxon>Bacteria</taxon>
        <taxon>Pseudomonadati</taxon>
        <taxon>Bacteroidota</taxon>
        <taxon>Flavobacteriia</taxon>
        <taxon>Flavobacteriales</taxon>
        <taxon>Flavobacteriaceae</taxon>
        <taxon>Flavobacterium</taxon>
    </lineage>
</organism>